<reference evidence="1 2" key="1">
    <citation type="journal article" date="2010" name="Science">
        <title>Genomic comparison of the ants Camponotus floridanus and Harpegnathos saltator.</title>
        <authorList>
            <person name="Bonasio R."/>
            <person name="Zhang G."/>
            <person name="Ye C."/>
            <person name="Mutti N.S."/>
            <person name="Fang X."/>
            <person name="Qin N."/>
            <person name="Donahue G."/>
            <person name="Yang P."/>
            <person name="Li Q."/>
            <person name="Li C."/>
            <person name="Zhang P."/>
            <person name="Huang Z."/>
            <person name="Berger S.L."/>
            <person name="Reinberg D."/>
            <person name="Wang J."/>
            <person name="Liebig J."/>
        </authorList>
    </citation>
    <scope>NUCLEOTIDE SEQUENCE [LARGE SCALE GENOMIC DNA]</scope>
    <source>
        <strain evidence="2">C129</strain>
    </source>
</reference>
<evidence type="ECO:0000313" key="1">
    <source>
        <dbReference type="EMBL" id="EFN61007.1"/>
    </source>
</evidence>
<dbReference type="AlphaFoldDB" id="E2AZY0"/>
<evidence type="ECO:0000313" key="2">
    <source>
        <dbReference type="Proteomes" id="UP000000311"/>
    </source>
</evidence>
<accession>E2AZY0</accession>
<keyword evidence="2" id="KW-1185">Reference proteome</keyword>
<gene>
    <name evidence="1" type="ORF">EAG_01281</name>
</gene>
<dbReference type="EMBL" id="GL444284">
    <property type="protein sequence ID" value="EFN61007.1"/>
    <property type="molecule type" value="Genomic_DNA"/>
</dbReference>
<feature type="non-terminal residue" evidence="1">
    <location>
        <position position="1"/>
    </location>
</feature>
<name>E2AZY0_CAMFO</name>
<feature type="non-terminal residue" evidence="1">
    <location>
        <position position="52"/>
    </location>
</feature>
<organism evidence="2">
    <name type="scientific">Camponotus floridanus</name>
    <name type="common">Florida carpenter ant</name>
    <dbReference type="NCBI Taxonomy" id="104421"/>
    <lineage>
        <taxon>Eukaryota</taxon>
        <taxon>Metazoa</taxon>
        <taxon>Ecdysozoa</taxon>
        <taxon>Arthropoda</taxon>
        <taxon>Hexapoda</taxon>
        <taxon>Insecta</taxon>
        <taxon>Pterygota</taxon>
        <taxon>Neoptera</taxon>
        <taxon>Endopterygota</taxon>
        <taxon>Hymenoptera</taxon>
        <taxon>Apocrita</taxon>
        <taxon>Aculeata</taxon>
        <taxon>Formicoidea</taxon>
        <taxon>Formicidae</taxon>
        <taxon>Formicinae</taxon>
        <taxon>Camponotus</taxon>
    </lineage>
</organism>
<proteinExistence type="predicted"/>
<dbReference type="InParanoid" id="E2AZY0"/>
<sequence>THAFIHTQLYQRIHSVKQTAFIPAHLTNCIYTRAFIRPHLYIRIYSSTFVHA</sequence>
<dbReference type="Proteomes" id="UP000000311">
    <property type="component" value="Unassembled WGS sequence"/>
</dbReference>
<protein>
    <submittedName>
        <fullName evidence="1">Uncharacterized protein</fullName>
    </submittedName>
</protein>